<evidence type="ECO:0000256" key="2">
    <source>
        <dbReference type="ARBA" id="ARBA00012705"/>
    </source>
</evidence>
<dbReference type="NCBIfam" id="TIGR01930">
    <property type="entry name" value="AcCoA-C-Actrans"/>
    <property type="match status" value="1"/>
</dbReference>
<name>A0ABS4KCL1_9FIRM</name>
<reference evidence="9 10" key="1">
    <citation type="submission" date="2021-03" db="EMBL/GenBank/DDBJ databases">
        <title>Genomic Encyclopedia of Type Strains, Phase IV (KMG-IV): sequencing the most valuable type-strain genomes for metagenomic binning, comparative biology and taxonomic classification.</title>
        <authorList>
            <person name="Goeker M."/>
        </authorList>
    </citation>
    <scope>NUCLEOTIDE SEQUENCE [LARGE SCALE GENOMIC DNA]</scope>
    <source>
        <strain evidence="9 10">DSM 27563</strain>
    </source>
</reference>
<dbReference type="PROSITE" id="PS00737">
    <property type="entry name" value="THIOLASE_2"/>
    <property type="match status" value="1"/>
</dbReference>
<dbReference type="SUPFAM" id="SSF53901">
    <property type="entry name" value="Thiolase-like"/>
    <property type="match status" value="2"/>
</dbReference>
<evidence type="ECO:0000256" key="1">
    <source>
        <dbReference type="ARBA" id="ARBA00010982"/>
    </source>
</evidence>
<dbReference type="InterPro" id="IPR020610">
    <property type="entry name" value="Thiolase_AS"/>
</dbReference>
<dbReference type="Pfam" id="PF02803">
    <property type="entry name" value="Thiolase_C"/>
    <property type="match status" value="1"/>
</dbReference>
<evidence type="ECO:0000256" key="6">
    <source>
        <dbReference type="RuleBase" id="RU003557"/>
    </source>
</evidence>
<dbReference type="PIRSF" id="PIRSF000429">
    <property type="entry name" value="Ac-CoA_Ac_transf"/>
    <property type="match status" value="1"/>
</dbReference>
<keyword evidence="4 6" id="KW-0012">Acyltransferase</keyword>
<dbReference type="InterPro" id="IPR002155">
    <property type="entry name" value="Thiolase"/>
</dbReference>
<dbReference type="InterPro" id="IPR016039">
    <property type="entry name" value="Thiolase-like"/>
</dbReference>
<proteinExistence type="inferred from homology"/>
<sequence>MKDVVIVSYARTPFGKLGGALKEFSAVDLGAMAIKESLNKINLNPKEVDYMYFGQVLQAGSGQMPARQAQIKAGLSWETPSVLINKVCCSGISAIQSAYFRISMGLSDIVVAGGMENMSNTPYAIDKMRFGTRMGDSTVKDLMISDGLWCPFYNRHMALHGSDIAKEFNISRKEQDLWAERSHKYAIKAIEYNKLDNEVFPIETKNGIFSKDESPRKDTNYDILSKLPPVFDEHSLITAGNAPGINDGAASLVLMSKNKAEELNLKVLATIIDYQEASREAKYIATVPGHAINKIIEKNNINIDEIDLFEINEAFAAVVLVSQKIANYDLNKVNVDGGAVAYGHPIGVTGARIVMHLINALEQRNGGYGIAAICSGSAQGDAILLKVE</sequence>
<dbReference type="Proteomes" id="UP001519306">
    <property type="component" value="Unassembled WGS sequence"/>
</dbReference>
<dbReference type="CDD" id="cd00751">
    <property type="entry name" value="thiolase"/>
    <property type="match status" value="1"/>
</dbReference>
<feature type="domain" description="Thiolase C-terminal" evidence="8">
    <location>
        <begin position="265"/>
        <end position="386"/>
    </location>
</feature>
<evidence type="ECO:0000256" key="4">
    <source>
        <dbReference type="ARBA" id="ARBA00023315"/>
    </source>
</evidence>
<comment type="caution">
    <text evidence="9">The sequence shown here is derived from an EMBL/GenBank/DDBJ whole genome shotgun (WGS) entry which is preliminary data.</text>
</comment>
<evidence type="ECO:0000313" key="10">
    <source>
        <dbReference type="Proteomes" id="UP001519306"/>
    </source>
</evidence>
<gene>
    <name evidence="9" type="ORF">J2Z71_001056</name>
</gene>
<evidence type="ECO:0000313" key="9">
    <source>
        <dbReference type="EMBL" id="MBP2025523.1"/>
    </source>
</evidence>
<dbReference type="InterPro" id="IPR020617">
    <property type="entry name" value="Thiolase_C"/>
</dbReference>
<dbReference type="InterPro" id="IPR020613">
    <property type="entry name" value="Thiolase_CS"/>
</dbReference>
<keyword evidence="3 6" id="KW-0808">Transferase</keyword>
<dbReference type="Gene3D" id="3.40.47.10">
    <property type="match status" value="2"/>
</dbReference>
<dbReference type="EC" id="2.3.1.9" evidence="2"/>
<evidence type="ECO:0000259" key="8">
    <source>
        <dbReference type="Pfam" id="PF02803"/>
    </source>
</evidence>
<dbReference type="PANTHER" id="PTHR18919:SF107">
    <property type="entry name" value="ACETYL-COA ACETYLTRANSFERASE, CYTOSOLIC"/>
    <property type="match status" value="1"/>
</dbReference>
<dbReference type="Pfam" id="PF00108">
    <property type="entry name" value="Thiolase_N"/>
    <property type="match status" value="1"/>
</dbReference>
<dbReference type="PANTHER" id="PTHR18919">
    <property type="entry name" value="ACETYL-COA C-ACYLTRANSFERASE"/>
    <property type="match status" value="1"/>
</dbReference>
<keyword evidence="10" id="KW-1185">Reference proteome</keyword>
<evidence type="ECO:0000256" key="3">
    <source>
        <dbReference type="ARBA" id="ARBA00022679"/>
    </source>
</evidence>
<dbReference type="EMBL" id="JAGGLJ010000008">
    <property type="protein sequence ID" value="MBP2025523.1"/>
    <property type="molecule type" value="Genomic_DNA"/>
</dbReference>
<dbReference type="PROSITE" id="PS00099">
    <property type="entry name" value="THIOLASE_3"/>
    <property type="match status" value="1"/>
</dbReference>
<organism evidence="9 10">
    <name type="scientific">Peptoniphilus stercorisuis</name>
    <dbReference type="NCBI Taxonomy" id="1436965"/>
    <lineage>
        <taxon>Bacteria</taxon>
        <taxon>Bacillati</taxon>
        <taxon>Bacillota</taxon>
        <taxon>Tissierellia</taxon>
        <taxon>Tissierellales</taxon>
        <taxon>Peptoniphilaceae</taxon>
        <taxon>Peptoniphilus</taxon>
    </lineage>
</organism>
<protein>
    <recommendedName>
        <fullName evidence="2">acetyl-CoA C-acetyltransferase</fullName>
        <ecNumber evidence="2">2.3.1.9</ecNumber>
    </recommendedName>
    <alternativeName>
        <fullName evidence="5">Acetoacetyl-CoA thiolase</fullName>
    </alternativeName>
</protein>
<evidence type="ECO:0000259" key="7">
    <source>
        <dbReference type="Pfam" id="PF00108"/>
    </source>
</evidence>
<comment type="similarity">
    <text evidence="1 6">Belongs to the thiolase-like superfamily. Thiolase family.</text>
</comment>
<feature type="domain" description="Thiolase N-terminal" evidence="7">
    <location>
        <begin position="4"/>
        <end position="257"/>
    </location>
</feature>
<accession>A0ABS4KCL1</accession>
<dbReference type="RefSeq" id="WP_210060810.1">
    <property type="nucleotide sequence ID" value="NZ_JAGGLJ010000008.1"/>
</dbReference>
<evidence type="ECO:0000256" key="5">
    <source>
        <dbReference type="ARBA" id="ARBA00030755"/>
    </source>
</evidence>
<dbReference type="InterPro" id="IPR020616">
    <property type="entry name" value="Thiolase_N"/>
</dbReference>
<dbReference type="GO" id="GO:0003985">
    <property type="term" value="F:acetyl-CoA C-acetyltransferase activity"/>
    <property type="evidence" value="ECO:0007669"/>
    <property type="project" value="UniProtKB-EC"/>
</dbReference>